<evidence type="ECO:0000259" key="7">
    <source>
        <dbReference type="Pfam" id="PF02384"/>
    </source>
</evidence>
<evidence type="ECO:0000313" key="9">
    <source>
        <dbReference type="Proteomes" id="UP000183174"/>
    </source>
</evidence>
<comment type="similarity">
    <text evidence="1">Belongs to the N(4)/N(6)-methyltransferase family.</text>
</comment>
<feature type="compositionally biased region" description="Basic and acidic residues" evidence="6">
    <location>
        <begin position="486"/>
        <end position="498"/>
    </location>
</feature>
<dbReference type="InterPro" id="IPR003356">
    <property type="entry name" value="DNA_methylase_A-5"/>
</dbReference>
<accession>A0A1C3VRC8</accession>
<proteinExistence type="inferred from homology"/>
<evidence type="ECO:0000256" key="5">
    <source>
        <dbReference type="ARBA" id="ARBA00047942"/>
    </source>
</evidence>
<dbReference type="SUPFAM" id="SSF53335">
    <property type="entry name" value="S-adenosyl-L-methionine-dependent methyltransferases"/>
    <property type="match status" value="1"/>
</dbReference>
<organism evidence="8 9">
    <name type="scientific">Bradyrhizobium yuanmingense</name>
    <dbReference type="NCBI Taxonomy" id="108015"/>
    <lineage>
        <taxon>Bacteria</taxon>
        <taxon>Pseudomonadati</taxon>
        <taxon>Pseudomonadota</taxon>
        <taxon>Alphaproteobacteria</taxon>
        <taxon>Hyphomicrobiales</taxon>
        <taxon>Nitrobacteraceae</taxon>
        <taxon>Bradyrhizobium</taxon>
    </lineage>
</organism>
<dbReference type="InterPro" id="IPR029063">
    <property type="entry name" value="SAM-dependent_MTases_sf"/>
</dbReference>
<name>A0A1C3VRC8_9BRAD</name>
<protein>
    <recommendedName>
        <fullName evidence="2">site-specific DNA-methyltransferase (adenine-specific)</fullName>
        <ecNumber evidence="2">2.1.1.72</ecNumber>
    </recommendedName>
</protein>
<sequence>MGRRVVETQDASLQRRLGALAARLGYAGLPTFFTPDRVTGRANHVIRQALTSMGISGILSLEDGFRPSTLKPIIYLAAAGSGAEIEAIRRDVWSQGVAPFLLIVTPDTVEVCSGFEPPSAAAKQVAFDPDAEALPRDLEDFSSRRISSSVTWGNLDLHRESSVDNALVDAIEALNDRARAHFPEFENDRDLINALIGKFIYIYVLIDRGILTPSWLAEKLEGGDQSVVEALFSSDVHRQSTSWTAASAVAAFAAVDGAINGSVFLLSEEQIARIPDGLCHLIHRVIRGGEVLLGAESQPSFFNVSFNVLRTETVSAIYERFVSIEDGEKRRDDGVFYTPPHLADHVLDRLEAVSPITANSRIVDPAAGSGIFLVGAFRRVMEANVPEGGWTPTHIDRAKKLLLSTIHGIEKHPQAANVCRFSLYLTLLEYVGRATIEELIRAAGAEKFLPDLSKNIVCADAFALPEAEERYSHVVGNPPWSMTGGQRDRSNRTGDRKETGADIEAFKAGLKTLRISYAHDRLCDLFTWLALLRLADRGAAVALVINAKSVIGRHANRFSHCLASRATIRWTGNLSHLRRKLFVGVEASAFVFVALNRPPTGTDRVETYRPLLSSLPTGRRREIWSLLASQSDIQVQRSQDLQRGANGWFTQTMLSEFDRRMREALEVWSVSEERTFGDFVQRSNLVISKGGSPKETGVARSDRTGTAQAHPLSRSEFARVTAEYRGYYAGNVILIPRSMKEATFWPDPVAYPSTFNGLIPASQYEDLKRSARKLGHTEKFDPKLVAGLLAYLNSTVVKYFASLFGASFLMDQARLEKNDLLSLPCPFEGPNDESLLALGKVEDVDSAILDAMEAGSDFRKAFKEFAVFRRYFANAQIPKDSLKRPSSEAVKTYMTRLVAELQSSFDAKRKVRATTSHDGSERTYVIIAIGKREGAAPAPGHFEGQFLGNSLVTYDAELETSVIAKAPSRSAWTIDQAVADAAALSREIRGSHA</sequence>
<dbReference type="Proteomes" id="UP000183174">
    <property type="component" value="Unassembled WGS sequence"/>
</dbReference>
<reference evidence="8 9" key="1">
    <citation type="submission" date="2016-08" db="EMBL/GenBank/DDBJ databases">
        <authorList>
            <person name="Seilhamer J.J."/>
        </authorList>
    </citation>
    <scope>NUCLEOTIDE SEQUENCE [LARGE SCALE GENOMIC DNA]</scope>
    <source>
        <strain evidence="8 9">CCBAU 10071</strain>
    </source>
</reference>
<dbReference type="PRINTS" id="PR00507">
    <property type="entry name" value="N12N6MTFRASE"/>
</dbReference>
<evidence type="ECO:0000313" key="8">
    <source>
        <dbReference type="EMBL" id="SCB30341.1"/>
    </source>
</evidence>
<keyword evidence="4" id="KW-0808">Transferase</keyword>
<evidence type="ECO:0000256" key="6">
    <source>
        <dbReference type="SAM" id="MobiDB-lite"/>
    </source>
</evidence>
<dbReference type="EC" id="2.1.1.72" evidence="2"/>
<feature type="region of interest" description="Disordered" evidence="6">
    <location>
        <begin position="475"/>
        <end position="498"/>
    </location>
</feature>
<dbReference type="PANTHER" id="PTHR33841">
    <property type="entry name" value="DNA METHYLTRANSFERASE YEEA-RELATED"/>
    <property type="match status" value="1"/>
</dbReference>
<dbReference type="Gene3D" id="3.40.50.150">
    <property type="entry name" value="Vaccinia Virus protein VP39"/>
    <property type="match status" value="1"/>
</dbReference>
<evidence type="ECO:0000256" key="4">
    <source>
        <dbReference type="ARBA" id="ARBA00022679"/>
    </source>
</evidence>
<evidence type="ECO:0000256" key="3">
    <source>
        <dbReference type="ARBA" id="ARBA00022603"/>
    </source>
</evidence>
<dbReference type="PANTHER" id="PTHR33841:SF1">
    <property type="entry name" value="DNA METHYLTRANSFERASE A"/>
    <property type="match status" value="1"/>
</dbReference>
<dbReference type="InterPro" id="IPR050953">
    <property type="entry name" value="N4_N6_ade-DNA_methylase"/>
</dbReference>
<dbReference type="AlphaFoldDB" id="A0A1C3VRC8"/>
<dbReference type="GO" id="GO:0008170">
    <property type="term" value="F:N-methyltransferase activity"/>
    <property type="evidence" value="ECO:0007669"/>
    <property type="project" value="InterPro"/>
</dbReference>
<feature type="region of interest" description="Disordered" evidence="6">
    <location>
        <begin position="691"/>
        <end position="710"/>
    </location>
</feature>
<gene>
    <name evidence="8" type="ORF">GA0061099_1004450</name>
</gene>
<dbReference type="Pfam" id="PF02384">
    <property type="entry name" value="N6_Mtase"/>
    <property type="match status" value="1"/>
</dbReference>
<feature type="domain" description="DNA methylase adenine-specific" evidence="7">
    <location>
        <begin position="312"/>
        <end position="483"/>
    </location>
</feature>
<evidence type="ECO:0000256" key="2">
    <source>
        <dbReference type="ARBA" id="ARBA00011900"/>
    </source>
</evidence>
<dbReference type="GO" id="GO:0009007">
    <property type="term" value="F:site-specific DNA-methyltransferase (adenine-specific) activity"/>
    <property type="evidence" value="ECO:0007669"/>
    <property type="project" value="UniProtKB-EC"/>
</dbReference>
<dbReference type="EMBL" id="FMAE01000004">
    <property type="protein sequence ID" value="SCB30341.1"/>
    <property type="molecule type" value="Genomic_DNA"/>
</dbReference>
<keyword evidence="3 8" id="KW-0489">Methyltransferase</keyword>
<dbReference type="GO" id="GO:0003677">
    <property type="term" value="F:DNA binding"/>
    <property type="evidence" value="ECO:0007669"/>
    <property type="project" value="InterPro"/>
</dbReference>
<dbReference type="GO" id="GO:0032259">
    <property type="term" value="P:methylation"/>
    <property type="evidence" value="ECO:0007669"/>
    <property type="project" value="UniProtKB-KW"/>
</dbReference>
<evidence type="ECO:0000256" key="1">
    <source>
        <dbReference type="ARBA" id="ARBA00006594"/>
    </source>
</evidence>
<comment type="catalytic activity">
    <reaction evidence="5">
        <text>a 2'-deoxyadenosine in DNA + S-adenosyl-L-methionine = an N(6)-methyl-2'-deoxyadenosine in DNA + S-adenosyl-L-homocysteine + H(+)</text>
        <dbReference type="Rhea" id="RHEA:15197"/>
        <dbReference type="Rhea" id="RHEA-COMP:12418"/>
        <dbReference type="Rhea" id="RHEA-COMP:12419"/>
        <dbReference type="ChEBI" id="CHEBI:15378"/>
        <dbReference type="ChEBI" id="CHEBI:57856"/>
        <dbReference type="ChEBI" id="CHEBI:59789"/>
        <dbReference type="ChEBI" id="CHEBI:90615"/>
        <dbReference type="ChEBI" id="CHEBI:90616"/>
        <dbReference type="EC" id="2.1.1.72"/>
    </reaction>
</comment>